<reference evidence="7 8" key="1">
    <citation type="journal article" date="2014" name="PLoS Genet.">
        <title>Phylogenetically driven sequencing of extremely halophilic archaea reveals strategies for static and dynamic osmo-response.</title>
        <authorList>
            <person name="Becker E.A."/>
            <person name="Seitzer P.M."/>
            <person name="Tritt A."/>
            <person name="Larsen D."/>
            <person name="Krusor M."/>
            <person name="Yao A.I."/>
            <person name="Wu D."/>
            <person name="Madern D."/>
            <person name="Eisen J.A."/>
            <person name="Darling A.E."/>
            <person name="Facciotti M.T."/>
        </authorList>
    </citation>
    <scope>NUCLEOTIDE SEQUENCE [LARGE SCALE GENOMIC DNA]</scope>
    <source>
        <strain evidence="7 8">JCM 12255</strain>
    </source>
</reference>
<evidence type="ECO:0000256" key="1">
    <source>
        <dbReference type="ARBA" id="ARBA00004651"/>
    </source>
</evidence>
<evidence type="ECO:0000256" key="5">
    <source>
        <dbReference type="ARBA" id="ARBA00023136"/>
    </source>
</evidence>
<feature type="transmembrane region" description="Helical" evidence="6">
    <location>
        <begin position="129"/>
        <end position="146"/>
    </location>
</feature>
<dbReference type="OrthoDB" id="43815at2157"/>
<evidence type="ECO:0000256" key="4">
    <source>
        <dbReference type="ARBA" id="ARBA00022989"/>
    </source>
</evidence>
<dbReference type="STRING" id="1227499.C493_11722"/>
<name>L9WZW4_9EURY</name>
<dbReference type="eggNOG" id="arCOG01275">
    <property type="taxonomic scope" value="Archaea"/>
</dbReference>
<comment type="subcellular location">
    <subcellularLocation>
        <location evidence="1">Cell membrane</location>
        <topology evidence="1">Multi-pass membrane protein</topology>
    </subcellularLocation>
</comment>
<accession>L9WZW4</accession>
<evidence type="ECO:0000256" key="3">
    <source>
        <dbReference type="ARBA" id="ARBA00022692"/>
    </source>
</evidence>
<keyword evidence="2" id="KW-1003">Cell membrane</keyword>
<dbReference type="PANTHER" id="PTHR30482">
    <property type="entry name" value="HIGH-AFFINITY BRANCHED-CHAIN AMINO ACID TRANSPORT SYSTEM PERMEASE"/>
    <property type="match status" value="1"/>
</dbReference>
<evidence type="ECO:0000256" key="6">
    <source>
        <dbReference type="SAM" id="Phobius"/>
    </source>
</evidence>
<dbReference type="InterPro" id="IPR001851">
    <property type="entry name" value="ABC_transp_permease"/>
</dbReference>
<evidence type="ECO:0000313" key="8">
    <source>
        <dbReference type="Proteomes" id="UP000011602"/>
    </source>
</evidence>
<gene>
    <name evidence="7" type="ORF">C493_11722</name>
</gene>
<dbReference type="AlphaFoldDB" id="L9WZW4"/>
<dbReference type="EMBL" id="AOHZ01000052">
    <property type="protein sequence ID" value="ELY55014.1"/>
    <property type="molecule type" value="Genomic_DNA"/>
</dbReference>
<dbReference type="GO" id="GO:0015658">
    <property type="term" value="F:branched-chain amino acid transmembrane transporter activity"/>
    <property type="evidence" value="ECO:0007669"/>
    <property type="project" value="InterPro"/>
</dbReference>
<dbReference type="Proteomes" id="UP000011602">
    <property type="component" value="Unassembled WGS sequence"/>
</dbReference>
<dbReference type="CDD" id="cd06581">
    <property type="entry name" value="TM_PBP1_LivM_like"/>
    <property type="match status" value="1"/>
</dbReference>
<feature type="transmembrane region" description="Helical" evidence="6">
    <location>
        <begin position="306"/>
        <end position="322"/>
    </location>
</feature>
<dbReference type="GO" id="GO:0005886">
    <property type="term" value="C:plasma membrane"/>
    <property type="evidence" value="ECO:0007669"/>
    <property type="project" value="UniProtKB-SubCell"/>
</dbReference>
<comment type="caution">
    <text evidence="7">The sequence shown here is derived from an EMBL/GenBank/DDBJ whole genome shotgun (WGS) entry which is preliminary data.</text>
</comment>
<feature type="transmembrane region" description="Helical" evidence="6">
    <location>
        <begin position="184"/>
        <end position="204"/>
    </location>
</feature>
<sequence>MSTRLPTFGDMKAQELKGLLLDKRLLGGGVLFAALALYPGLTMNAYHTRLLAWIMCFAIAALGFNIVLGYTGLLSFGHAAFFGTGMYTVVIAMESAGITDLIVLLVLAMLAAGVVGAVIGALSVKTHEIYFALLTLALAQLLYVLAARDVGGLTRGTDGIGLSRPDFLGIPISEAPAHIYLMGFYYHVILVCLFATIAVLWLVLRSPFGLTLKMIRENETRAEMSGVPILRYRLYSMVLSAMIVGLAGALYAVVVGHVTPEYLDWTMSGEIVFMALLGGIGTFLGPIIGASGFIILQEVALGVTTYWHFTMGLVLFVVVLTLREKGIWGGAKALVDDLNERRDDS</sequence>
<keyword evidence="8" id="KW-1185">Reference proteome</keyword>
<organism evidence="7 8">
    <name type="scientific">Natronolimnohabitans innermongolicus JCM 12255</name>
    <dbReference type="NCBI Taxonomy" id="1227499"/>
    <lineage>
        <taxon>Archaea</taxon>
        <taxon>Methanobacteriati</taxon>
        <taxon>Methanobacteriota</taxon>
        <taxon>Stenosarchaea group</taxon>
        <taxon>Halobacteria</taxon>
        <taxon>Halobacteriales</taxon>
        <taxon>Natrialbaceae</taxon>
        <taxon>Natronolimnohabitans</taxon>
    </lineage>
</organism>
<dbReference type="Pfam" id="PF02653">
    <property type="entry name" value="BPD_transp_2"/>
    <property type="match status" value="1"/>
</dbReference>
<feature type="transmembrane region" description="Helical" evidence="6">
    <location>
        <begin position="234"/>
        <end position="259"/>
    </location>
</feature>
<keyword evidence="3 6" id="KW-0812">Transmembrane</keyword>
<dbReference type="PANTHER" id="PTHR30482:SF17">
    <property type="entry name" value="ABC TRANSPORTER ATP-BINDING PROTEIN"/>
    <property type="match status" value="1"/>
</dbReference>
<feature type="transmembrane region" description="Helical" evidence="6">
    <location>
        <begin position="101"/>
        <end position="123"/>
    </location>
</feature>
<keyword evidence="4 6" id="KW-1133">Transmembrane helix</keyword>
<protein>
    <submittedName>
        <fullName evidence="7">Branched-chain/neutral amino acids ABC transporter permease</fullName>
    </submittedName>
</protein>
<feature type="transmembrane region" description="Helical" evidence="6">
    <location>
        <begin position="25"/>
        <end position="43"/>
    </location>
</feature>
<dbReference type="InterPro" id="IPR043428">
    <property type="entry name" value="LivM-like"/>
</dbReference>
<dbReference type="PATRIC" id="fig|1227499.3.peg.2394"/>
<feature type="transmembrane region" description="Helical" evidence="6">
    <location>
        <begin position="271"/>
        <end position="294"/>
    </location>
</feature>
<dbReference type="RefSeq" id="WP_007259624.1">
    <property type="nucleotide sequence ID" value="NZ_AOHZ01000052.1"/>
</dbReference>
<proteinExistence type="predicted"/>
<evidence type="ECO:0000256" key="2">
    <source>
        <dbReference type="ARBA" id="ARBA00022475"/>
    </source>
</evidence>
<evidence type="ECO:0000313" key="7">
    <source>
        <dbReference type="EMBL" id="ELY55014.1"/>
    </source>
</evidence>
<keyword evidence="5 6" id="KW-0472">Membrane</keyword>